<dbReference type="Pfam" id="PF00501">
    <property type="entry name" value="AMP-binding"/>
    <property type="match status" value="1"/>
</dbReference>
<dbReference type="Gene3D" id="3.40.50.12780">
    <property type="entry name" value="N-terminal domain of ligase-like"/>
    <property type="match status" value="1"/>
</dbReference>
<dbReference type="InterPro" id="IPR045851">
    <property type="entry name" value="AMP-bd_C_sf"/>
</dbReference>
<dbReference type="NCBIfam" id="TIGR01733">
    <property type="entry name" value="AA-adenyl-dom"/>
    <property type="match status" value="1"/>
</dbReference>
<dbReference type="Proteomes" id="UP001254848">
    <property type="component" value="Unassembled WGS sequence"/>
</dbReference>
<dbReference type="PANTHER" id="PTHR45527">
    <property type="entry name" value="NONRIBOSOMAL PEPTIDE SYNTHETASE"/>
    <property type="match status" value="1"/>
</dbReference>
<dbReference type="InterPro" id="IPR000873">
    <property type="entry name" value="AMP-dep_synth/lig_dom"/>
</dbReference>
<reference evidence="3 4" key="1">
    <citation type="submission" date="2023-07" db="EMBL/GenBank/DDBJ databases">
        <title>The novel representative of Negativicutes class, Anaeroselena agilis gen. nov. sp. nov.</title>
        <authorList>
            <person name="Prokofeva M.I."/>
            <person name="Elcheninov A.G."/>
            <person name="Klyukina A."/>
            <person name="Kublanov I.V."/>
            <person name="Frolov E.N."/>
            <person name="Podosokorskaya O.A."/>
        </authorList>
    </citation>
    <scope>NUCLEOTIDE SEQUENCE [LARGE SCALE GENOMIC DNA]</scope>
    <source>
        <strain evidence="3 4">4137-cl</strain>
    </source>
</reference>
<dbReference type="InterPro" id="IPR010071">
    <property type="entry name" value="AA_adenyl_dom"/>
</dbReference>
<protein>
    <submittedName>
        <fullName evidence="3">Amino acid adenylation domain-containing protein</fullName>
    </submittedName>
</protein>
<name>A0ABU3NSD9_9FIRM</name>
<feature type="domain" description="AMP-binding enzyme C-terminal" evidence="2">
    <location>
        <begin position="423"/>
        <end position="496"/>
    </location>
</feature>
<dbReference type="InterPro" id="IPR025110">
    <property type="entry name" value="AMP-bd_C"/>
</dbReference>
<gene>
    <name evidence="3" type="ORF">Q4T40_00595</name>
</gene>
<dbReference type="PANTHER" id="PTHR45527:SF1">
    <property type="entry name" value="FATTY ACID SYNTHASE"/>
    <property type="match status" value="1"/>
</dbReference>
<dbReference type="SUPFAM" id="SSF56801">
    <property type="entry name" value="Acetyl-CoA synthetase-like"/>
    <property type="match status" value="1"/>
</dbReference>
<keyword evidence="4" id="KW-1185">Reference proteome</keyword>
<dbReference type="Pfam" id="PF13193">
    <property type="entry name" value="AMP-binding_C"/>
    <property type="match status" value="1"/>
</dbReference>
<evidence type="ECO:0000313" key="4">
    <source>
        <dbReference type="Proteomes" id="UP001254848"/>
    </source>
</evidence>
<evidence type="ECO:0000259" key="2">
    <source>
        <dbReference type="Pfam" id="PF13193"/>
    </source>
</evidence>
<organism evidence="3 4">
    <name type="scientific">Anaeroselena agilis</name>
    <dbReference type="NCBI Taxonomy" id="3063788"/>
    <lineage>
        <taxon>Bacteria</taxon>
        <taxon>Bacillati</taxon>
        <taxon>Bacillota</taxon>
        <taxon>Negativicutes</taxon>
        <taxon>Acetonemataceae</taxon>
        <taxon>Anaeroselena</taxon>
    </lineage>
</organism>
<dbReference type="Gene3D" id="3.30.300.30">
    <property type="match status" value="1"/>
</dbReference>
<comment type="caution">
    <text evidence="3">The sequence shown here is derived from an EMBL/GenBank/DDBJ whole genome shotgun (WGS) entry which is preliminary data.</text>
</comment>
<proteinExistence type="predicted"/>
<dbReference type="InterPro" id="IPR020845">
    <property type="entry name" value="AMP-binding_CS"/>
</dbReference>
<feature type="domain" description="AMP-dependent synthetase/ligase" evidence="1">
    <location>
        <begin position="11"/>
        <end position="364"/>
    </location>
</feature>
<dbReference type="EMBL" id="JAUOZS010000001">
    <property type="protein sequence ID" value="MDT8899745.1"/>
    <property type="molecule type" value="Genomic_DNA"/>
</dbReference>
<accession>A0ABU3NSD9</accession>
<dbReference type="InterPro" id="IPR042099">
    <property type="entry name" value="ANL_N_sf"/>
</dbReference>
<evidence type="ECO:0000313" key="3">
    <source>
        <dbReference type="EMBL" id="MDT8899745.1"/>
    </source>
</evidence>
<dbReference type="RefSeq" id="WP_413778313.1">
    <property type="nucleotide sequence ID" value="NZ_JAUOZS010000001.1"/>
</dbReference>
<evidence type="ECO:0000259" key="1">
    <source>
        <dbReference type="Pfam" id="PF00501"/>
    </source>
</evidence>
<sequence>MPYSYNLGLAFQRTAAAKPRRTALRFVDGSVVDYDTLNKLSNRVARRLLDGGVGPGDVVAIANSKQPAGYAGMLACLKLGAIYTNFDDQNPADRLRKIFATCGPKLIVADARPNAVTANVACDMGLEVVDLSDSHTREQLLRANPEDLSETERVTGAAPAYIMFTSGSTGVPKGVLISHQALLNFVDWARDCYAITGNDVFTNVNPMYFDNSVFDFYASLFNGASMVPFPREIVANAALLVKSVDEAACTFWFSVPSMLMYLTTMRALSPDKLLSIRAFSFGGEGYPKTSLKILYDLYKHRAEFFNVYGPTECTCICSATKLNDGDFADLHGLPRLGKLARNFGYVLLDGELCLTGPQVGLGYYNDAERTQQSFVANPFNTLWHERMYKTGDIVREDENGDLHFVGRKDNQIKHSGYRIELEEIEAGLARLDYVEQAVALHGRSANGVSRIAAVLAVSGERDIRTVREDLRRFLPEYMVPTEIVFSRELPKNANGKVDRKRLQAEIFGNT</sequence>
<dbReference type="PROSITE" id="PS00455">
    <property type="entry name" value="AMP_BINDING"/>
    <property type="match status" value="1"/>
</dbReference>
<dbReference type="CDD" id="cd05930">
    <property type="entry name" value="A_NRPS"/>
    <property type="match status" value="1"/>
</dbReference>